<comment type="function">
    <text evidence="11">Catalyzes the transfer of the alpha-amino group from S-adenosyl-L-methionine (SAM) to 7-keto-8-aminopelargonic acid (KAPA) to form 7,8-diaminopelargonic acid (DAPA). It is the only aminotransferase known to utilize SAM as an amino donor.</text>
</comment>
<dbReference type="EC" id="2.6.1.62" evidence="11"/>
<dbReference type="NCBIfam" id="TIGR00508">
    <property type="entry name" value="bioA"/>
    <property type="match status" value="1"/>
</dbReference>
<dbReference type="Proteomes" id="UP001144471">
    <property type="component" value="Unassembled WGS sequence"/>
</dbReference>
<proteinExistence type="inferred from homology"/>
<feature type="binding site" evidence="11">
    <location>
        <position position="389"/>
    </location>
    <ligand>
        <name>substrate</name>
    </ligand>
</feature>
<evidence type="ECO:0000256" key="5">
    <source>
        <dbReference type="ARBA" id="ARBA00022576"/>
    </source>
</evidence>
<feature type="binding site" evidence="11">
    <location>
        <begin position="307"/>
        <end position="308"/>
    </location>
    <ligand>
        <name>pyridoxal 5'-phosphate</name>
        <dbReference type="ChEBI" id="CHEBI:597326"/>
    </ligand>
</feature>
<keyword evidence="4 11" id="KW-0963">Cytoplasm</keyword>
<evidence type="ECO:0000313" key="13">
    <source>
        <dbReference type="Proteomes" id="UP001144471"/>
    </source>
</evidence>
<keyword evidence="6 11" id="KW-0808">Transferase</keyword>
<accession>A0A9W6LML7</accession>
<dbReference type="InterPro" id="IPR015422">
    <property type="entry name" value="PyrdxlP-dep_Trfase_small"/>
</dbReference>
<feature type="site" description="Participates in the substrate recognition with KAPA and in a stacking interaction with the adenine ring of SAM" evidence="11">
    <location>
        <position position="13"/>
    </location>
</feature>
<dbReference type="FunFam" id="3.40.640.10:FF:000078">
    <property type="entry name" value="Adenosylmethionine-8-amino-7-oxononanoate aminotransferase"/>
    <property type="match status" value="1"/>
</dbReference>
<comment type="caution">
    <text evidence="12">The sequence shown here is derived from an EMBL/GenBank/DDBJ whole genome shotgun (WGS) entry which is preliminary data.</text>
</comment>
<dbReference type="PROSITE" id="PS00600">
    <property type="entry name" value="AA_TRANSFER_CLASS_3"/>
    <property type="match status" value="1"/>
</dbReference>
<dbReference type="SUPFAM" id="SSF53383">
    <property type="entry name" value="PLP-dependent transferases"/>
    <property type="match status" value="1"/>
</dbReference>
<keyword evidence="5 11" id="KW-0032">Aminotransferase</keyword>
<dbReference type="AlphaFoldDB" id="A0A9W6LML7"/>
<feature type="modified residue" description="N6-(pyridoxal phosphate)lysine" evidence="11">
    <location>
        <position position="272"/>
    </location>
</feature>
<evidence type="ECO:0000256" key="2">
    <source>
        <dbReference type="ARBA" id="ARBA00004496"/>
    </source>
</evidence>
<evidence type="ECO:0000256" key="9">
    <source>
        <dbReference type="ARBA" id="ARBA00022898"/>
    </source>
</evidence>
<evidence type="ECO:0000256" key="8">
    <source>
        <dbReference type="ARBA" id="ARBA00022756"/>
    </source>
</evidence>
<dbReference type="InterPro" id="IPR005815">
    <property type="entry name" value="BioA"/>
</dbReference>
<evidence type="ECO:0000256" key="3">
    <source>
        <dbReference type="ARBA" id="ARBA00011738"/>
    </source>
</evidence>
<feature type="binding site" evidence="11">
    <location>
        <position position="48"/>
    </location>
    <ligand>
        <name>substrate</name>
    </ligand>
</feature>
<dbReference type="Pfam" id="PF00202">
    <property type="entry name" value="Aminotran_3"/>
    <property type="match status" value="1"/>
</dbReference>
<dbReference type="Gene3D" id="3.40.640.10">
    <property type="entry name" value="Type I PLP-dependent aspartate aminotransferase-like (Major domain)"/>
    <property type="match status" value="1"/>
</dbReference>
<dbReference type="PANTHER" id="PTHR42684">
    <property type="entry name" value="ADENOSYLMETHIONINE-8-AMINO-7-OXONONANOATE AMINOTRANSFERASE"/>
    <property type="match status" value="1"/>
</dbReference>
<dbReference type="NCBIfam" id="NF004624">
    <property type="entry name" value="PRK05964.1"/>
    <property type="match status" value="1"/>
</dbReference>
<keyword evidence="7 11" id="KW-0949">S-adenosyl-L-methionine</keyword>
<comment type="catalytic activity">
    <reaction evidence="11">
        <text>(8S)-8-amino-7-oxononanoate + S-adenosyl-L-methionine = S-adenosyl-4-methylsulfanyl-2-oxobutanoate + (7R,8S)-7,8-diammoniononanoate</text>
        <dbReference type="Rhea" id="RHEA:16861"/>
        <dbReference type="ChEBI" id="CHEBI:16490"/>
        <dbReference type="ChEBI" id="CHEBI:59789"/>
        <dbReference type="ChEBI" id="CHEBI:149468"/>
        <dbReference type="ChEBI" id="CHEBI:149469"/>
        <dbReference type="EC" id="2.6.1.62"/>
    </reaction>
</comment>
<evidence type="ECO:0000256" key="1">
    <source>
        <dbReference type="ARBA" id="ARBA00001933"/>
    </source>
</evidence>
<dbReference type="HAMAP" id="MF_00834">
    <property type="entry name" value="BioA"/>
    <property type="match status" value="1"/>
</dbReference>
<dbReference type="GO" id="GO:0030170">
    <property type="term" value="F:pyridoxal phosphate binding"/>
    <property type="evidence" value="ECO:0007669"/>
    <property type="project" value="UniProtKB-UniRule"/>
</dbReference>
<dbReference type="RefSeq" id="WP_281835640.1">
    <property type="nucleotide sequence ID" value="NZ_BSDY01000008.1"/>
</dbReference>
<sequence length="424" mass="48293">MQNIKNMKLWYPYAQMKTKEENFHVESAKGTKIKIKGGNELIDGVASWWCACHGYSNHELNMAAMEQMEKFSHVMLGGLTHDPAKDLAELLVDITPEGLNHVFFSDSGSVGVEVSLKMAIQYFHNKGYEKKSKFVGLKNAYHGDTFKAMEVGDDPDFHGAFSKVFKDAYHIDPPRRGYDVTETEVEEDIAKLEEVLAEKHDEIAAFIVEPLIQAAGGFNFYSPRYLERAREVCDKYDVLLIFDEVATGFGRTGKLFAVNHTNIVPDIMILGKALTGGYLGHAATVASTKVFEAFYSDDPEHAFMHGPTYMGNPITCAVALKSFEIFKRDNYLERIAKIERYLVERFEEIESDLIDSKRVFGVTGVVEVKDSKDLKGFQKFAYDRGVWLRPFGNYMYTMPPYIVEEDEMGRIVDVMKEWFDQRKN</sequence>
<evidence type="ECO:0000256" key="11">
    <source>
        <dbReference type="HAMAP-Rule" id="MF_00834"/>
    </source>
</evidence>
<dbReference type="InterPro" id="IPR049704">
    <property type="entry name" value="Aminotrans_3_PPA_site"/>
</dbReference>
<dbReference type="InterPro" id="IPR005814">
    <property type="entry name" value="Aminotrans_3"/>
</dbReference>
<name>A0A9W6LML7_9FUSO</name>
<dbReference type="GO" id="GO:0005737">
    <property type="term" value="C:cytoplasm"/>
    <property type="evidence" value="ECO:0007669"/>
    <property type="project" value="UniProtKB-SubCell"/>
</dbReference>
<dbReference type="PANTHER" id="PTHR42684:SF3">
    <property type="entry name" value="ADENOSYLMETHIONINE-8-AMINO-7-OXONONANOATE AMINOTRANSFERASE"/>
    <property type="match status" value="1"/>
</dbReference>
<dbReference type="Gene3D" id="3.90.1150.10">
    <property type="entry name" value="Aspartate Aminotransferase, domain 1"/>
    <property type="match status" value="1"/>
</dbReference>
<dbReference type="CDD" id="cd00610">
    <property type="entry name" value="OAT_like"/>
    <property type="match status" value="1"/>
</dbReference>
<comment type="subcellular location">
    <subcellularLocation>
        <location evidence="2 11">Cytoplasm</location>
    </subcellularLocation>
</comment>
<dbReference type="InterPro" id="IPR015421">
    <property type="entry name" value="PyrdxlP-dep_Trfase_major"/>
</dbReference>
<keyword evidence="13" id="KW-1185">Reference proteome</keyword>
<feature type="binding site" evidence="11">
    <location>
        <begin position="108"/>
        <end position="109"/>
    </location>
    <ligand>
        <name>pyridoxal 5'-phosphate</name>
        <dbReference type="ChEBI" id="CHEBI:597326"/>
    </ligand>
</feature>
<dbReference type="EMBL" id="BSDY01000008">
    <property type="protein sequence ID" value="GLI56461.1"/>
    <property type="molecule type" value="Genomic_DNA"/>
</dbReference>
<keyword evidence="9 11" id="KW-0663">Pyridoxal phosphate</keyword>
<reference evidence="12" key="1">
    <citation type="submission" date="2022-12" db="EMBL/GenBank/DDBJ databases">
        <title>Reference genome sequencing for broad-spectrum identification of bacterial and archaeal isolates by mass spectrometry.</title>
        <authorList>
            <person name="Sekiguchi Y."/>
            <person name="Tourlousse D.M."/>
        </authorList>
    </citation>
    <scope>NUCLEOTIDE SEQUENCE</scope>
    <source>
        <strain evidence="12">10succ1</strain>
    </source>
</reference>
<protein>
    <recommendedName>
        <fullName evidence="11">Adenosylmethionine-8-amino-7-oxononanoate aminotransferase</fullName>
        <ecNumber evidence="11">2.6.1.62</ecNumber>
    </recommendedName>
    <alternativeName>
        <fullName evidence="11">7,8-diamino-pelargonic acid aminotransferase</fullName>
        <shortName evidence="11">DAPA AT</shortName>
        <shortName evidence="11">DAPA aminotransferase</shortName>
    </alternativeName>
    <alternativeName>
        <fullName evidence="11">7,8-diaminononanoate synthase</fullName>
        <shortName evidence="11">DANS</shortName>
    </alternativeName>
    <alternativeName>
        <fullName evidence="11">Diaminopelargonic acid synthase</fullName>
    </alternativeName>
</protein>
<comment type="similarity">
    <text evidence="10 11">Belongs to the class-III pyridoxal-phosphate-dependent aminotransferase family. BioA subfamily.</text>
</comment>
<dbReference type="GO" id="GO:0004015">
    <property type="term" value="F:adenosylmethionine-8-amino-7-oxononanoate transaminase activity"/>
    <property type="evidence" value="ECO:0007669"/>
    <property type="project" value="UniProtKB-UniRule"/>
</dbReference>
<evidence type="ECO:0000313" key="12">
    <source>
        <dbReference type="EMBL" id="GLI56461.1"/>
    </source>
</evidence>
<gene>
    <name evidence="11 12" type="primary">bioA</name>
    <name evidence="12" type="ORF">PM10SUCC1_19750</name>
</gene>
<evidence type="ECO:0000256" key="6">
    <source>
        <dbReference type="ARBA" id="ARBA00022679"/>
    </source>
</evidence>
<evidence type="ECO:0000256" key="4">
    <source>
        <dbReference type="ARBA" id="ARBA00022490"/>
    </source>
</evidence>
<comment type="subunit">
    <text evidence="3 11">Homodimer.</text>
</comment>
<comment type="pathway">
    <text evidence="11">Cofactor biosynthesis; biotin biosynthesis; 7,8-diaminononanoate from 8-amino-7-oxononanoate (SAM route): step 1/1.</text>
</comment>
<dbReference type="GO" id="GO:0009102">
    <property type="term" value="P:biotin biosynthetic process"/>
    <property type="evidence" value="ECO:0007669"/>
    <property type="project" value="UniProtKB-UniRule"/>
</dbReference>
<feature type="binding site" evidence="11">
    <location>
        <position position="306"/>
    </location>
    <ligand>
        <name>substrate</name>
    </ligand>
</feature>
<dbReference type="InterPro" id="IPR015424">
    <property type="entry name" value="PyrdxlP-dep_Trfase"/>
</dbReference>
<feature type="binding site" evidence="11">
    <location>
        <position position="243"/>
    </location>
    <ligand>
        <name>pyridoxal 5'-phosphate</name>
        <dbReference type="ChEBI" id="CHEBI:597326"/>
    </ligand>
</feature>
<evidence type="ECO:0000256" key="10">
    <source>
        <dbReference type="ARBA" id="ARBA00060970"/>
    </source>
</evidence>
<organism evidence="12 13">
    <name type="scientific">Propionigenium maris DSM 9537</name>
    <dbReference type="NCBI Taxonomy" id="1123000"/>
    <lineage>
        <taxon>Bacteria</taxon>
        <taxon>Fusobacteriati</taxon>
        <taxon>Fusobacteriota</taxon>
        <taxon>Fusobacteriia</taxon>
        <taxon>Fusobacteriales</taxon>
        <taxon>Fusobacteriaceae</taxon>
        <taxon>Propionigenium</taxon>
    </lineage>
</organism>
<evidence type="ECO:0000256" key="7">
    <source>
        <dbReference type="ARBA" id="ARBA00022691"/>
    </source>
</evidence>
<feature type="binding site" evidence="11">
    <location>
        <position position="272"/>
    </location>
    <ligand>
        <name>substrate</name>
    </ligand>
</feature>
<comment type="cofactor">
    <cofactor evidence="1 11">
        <name>pyridoxal 5'-phosphate</name>
        <dbReference type="ChEBI" id="CHEBI:597326"/>
    </cofactor>
</comment>
<keyword evidence="8 11" id="KW-0093">Biotin biosynthesis</keyword>
<feature type="binding site" evidence="11">
    <location>
        <position position="141"/>
    </location>
    <ligand>
        <name>substrate</name>
    </ligand>
</feature>